<dbReference type="RefSeq" id="WP_203822649.1">
    <property type="nucleotide sequence ID" value="NZ_BAAABP010000005.1"/>
</dbReference>
<name>A0A919MHY4_9ACTN</name>
<keyword evidence="2" id="KW-1185">Reference proteome</keyword>
<comment type="caution">
    <text evidence="1">The sequence shown here is derived from an EMBL/GenBank/DDBJ whole genome shotgun (WGS) entry which is preliminary data.</text>
</comment>
<organism evidence="1 2">
    <name type="scientific">Paractinoplanes ferrugineus</name>
    <dbReference type="NCBI Taxonomy" id="113564"/>
    <lineage>
        <taxon>Bacteria</taxon>
        <taxon>Bacillati</taxon>
        <taxon>Actinomycetota</taxon>
        <taxon>Actinomycetes</taxon>
        <taxon>Micromonosporales</taxon>
        <taxon>Micromonosporaceae</taxon>
        <taxon>Paractinoplanes</taxon>
    </lineage>
</organism>
<proteinExistence type="predicted"/>
<dbReference type="Proteomes" id="UP000598174">
    <property type="component" value="Unassembled WGS sequence"/>
</dbReference>
<reference evidence="1" key="1">
    <citation type="submission" date="2021-01" db="EMBL/GenBank/DDBJ databases">
        <title>Whole genome shotgun sequence of Actinoplanes ferrugineus NBRC 15555.</title>
        <authorList>
            <person name="Komaki H."/>
            <person name="Tamura T."/>
        </authorList>
    </citation>
    <scope>NUCLEOTIDE SEQUENCE</scope>
    <source>
        <strain evidence="1">NBRC 15555</strain>
    </source>
</reference>
<sequence>MVEPTDLAKIAYRAYGESTDFKNFRGEPMPAWDELGPRIQNAWVAAASAITDASKEVP</sequence>
<gene>
    <name evidence="1" type="ORF">Afe05nite_81480</name>
</gene>
<accession>A0A919MHY4</accession>
<dbReference type="AlphaFoldDB" id="A0A919MHY4"/>
<evidence type="ECO:0000313" key="1">
    <source>
        <dbReference type="EMBL" id="GIE16308.1"/>
    </source>
</evidence>
<dbReference type="EMBL" id="BOMM01000081">
    <property type="protein sequence ID" value="GIE16308.1"/>
    <property type="molecule type" value="Genomic_DNA"/>
</dbReference>
<protein>
    <submittedName>
        <fullName evidence="1">Uncharacterized protein</fullName>
    </submittedName>
</protein>
<evidence type="ECO:0000313" key="2">
    <source>
        <dbReference type="Proteomes" id="UP000598174"/>
    </source>
</evidence>